<dbReference type="EMBL" id="FNED01000038">
    <property type="protein sequence ID" value="SDK09429.1"/>
    <property type="molecule type" value="Genomic_DNA"/>
</dbReference>
<evidence type="ECO:0000313" key="2">
    <source>
        <dbReference type="Proteomes" id="UP000182836"/>
    </source>
</evidence>
<organism evidence="1 2">
    <name type="scientific">Aneurinibacillus migulanus</name>
    <name type="common">Bacillus migulanus</name>
    <dbReference type="NCBI Taxonomy" id="47500"/>
    <lineage>
        <taxon>Bacteria</taxon>
        <taxon>Bacillati</taxon>
        <taxon>Bacillota</taxon>
        <taxon>Bacilli</taxon>
        <taxon>Bacillales</taxon>
        <taxon>Paenibacillaceae</taxon>
        <taxon>Aneurinibacillus group</taxon>
        <taxon>Aneurinibacillus</taxon>
    </lineage>
</organism>
<name>A0A1G8Z2R2_ANEMI</name>
<accession>A0A1G8Z2R2</accession>
<dbReference type="AlphaFoldDB" id="A0A1G8Z2R2"/>
<evidence type="ECO:0000313" key="1">
    <source>
        <dbReference type="EMBL" id="SDK09429.1"/>
    </source>
</evidence>
<dbReference type="OrthoDB" id="2678696at2"/>
<dbReference type="GeneID" id="42309702"/>
<gene>
    <name evidence="1" type="ORF">SAMN04487909_13849</name>
</gene>
<protein>
    <submittedName>
        <fullName evidence="1">RNA polymerase sigma-70 factor, ECF subfamily</fullName>
    </submittedName>
</protein>
<proteinExistence type="predicted"/>
<reference evidence="1 2" key="1">
    <citation type="submission" date="2016-10" db="EMBL/GenBank/DDBJ databases">
        <authorList>
            <person name="de Groot N.N."/>
        </authorList>
    </citation>
    <scope>NUCLEOTIDE SEQUENCE [LARGE SCALE GENOMIC DNA]</scope>
    <source>
        <strain evidence="1 2">DSM 2895</strain>
    </source>
</reference>
<dbReference type="Proteomes" id="UP000182836">
    <property type="component" value="Unassembled WGS sequence"/>
</dbReference>
<sequence length="55" mass="6342">MKITEENAVQQIKNRNEKAIAFIIQTYGSLLTAIIKRHVHYNEHNEKIGPSIPIK</sequence>
<dbReference type="RefSeq" id="WP_139189157.1">
    <property type="nucleotide sequence ID" value="NZ_BJOA01000161.1"/>
</dbReference>